<feature type="transmembrane region" description="Helical" evidence="6">
    <location>
        <begin position="255"/>
        <end position="276"/>
    </location>
</feature>
<feature type="compositionally biased region" description="Basic and acidic residues" evidence="5">
    <location>
        <begin position="423"/>
        <end position="440"/>
    </location>
</feature>
<dbReference type="InterPro" id="IPR011701">
    <property type="entry name" value="MFS"/>
</dbReference>
<feature type="region of interest" description="Disordered" evidence="5">
    <location>
        <begin position="421"/>
        <end position="440"/>
    </location>
</feature>
<evidence type="ECO:0000256" key="3">
    <source>
        <dbReference type="ARBA" id="ARBA00022989"/>
    </source>
</evidence>
<dbReference type="GO" id="GO:0016020">
    <property type="term" value="C:membrane"/>
    <property type="evidence" value="ECO:0007669"/>
    <property type="project" value="UniProtKB-SubCell"/>
</dbReference>
<proteinExistence type="predicted"/>
<accession>A0A914UKL2</accession>
<dbReference type="PANTHER" id="PTHR24064">
    <property type="entry name" value="SOLUTE CARRIER FAMILY 22 MEMBER"/>
    <property type="match status" value="1"/>
</dbReference>
<evidence type="ECO:0000256" key="5">
    <source>
        <dbReference type="SAM" id="MobiDB-lite"/>
    </source>
</evidence>
<dbReference type="WBParaSite" id="PSAMB.scaffold10801size3825.g33647.t1">
    <property type="protein sequence ID" value="PSAMB.scaffold10801size3825.g33647.t1"/>
    <property type="gene ID" value="PSAMB.scaffold10801size3825.g33647"/>
</dbReference>
<keyword evidence="4 6" id="KW-0472">Membrane</keyword>
<dbReference type="PROSITE" id="PS00216">
    <property type="entry name" value="SUGAR_TRANSPORT_1"/>
    <property type="match status" value="1"/>
</dbReference>
<evidence type="ECO:0000256" key="2">
    <source>
        <dbReference type="ARBA" id="ARBA00022692"/>
    </source>
</evidence>
<dbReference type="Pfam" id="PF07690">
    <property type="entry name" value="MFS_1"/>
    <property type="match status" value="1"/>
</dbReference>
<protein>
    <submittedName>
        <fullName evidence="8">Uncharacterized protein</fullName>
    </submittedName>
</protein>
<organism evidence="7 8">
    <name type="scientific">Plectus sambesii</name>
    <dbReference type="NCBI Taxonomy" id="2011161"/>
    <lineage>
        <taxon>Eukaryota</taxon>
        <taxon>Metazoa</taxon>
        <taxon>Ecdysozoa</taxon>
        <taxon>Nematoda</taxon>
        <taxon>Chromadorea</taxon>
        <taxon>Plectida</taxon>
        <taxon>Plectina</taxon>
        <taxon>Plectoidea</taxon>
        <taxon>Plectidae</taxon>
        <taxon>Plectus</taxon>
    </lineage>
</organism>
<keyword evidence="2 6" id="KW-0812">Transmembrane</keyword>
<dbReference type="InterPro" id="IPR005828">
    <property type="entry name" value="MFS_sugar_transport-like"/>
</dbReference>
<feature type="transmembrane region" description="Helical" evidence="6">
    <location>
        <begin position="372"/>
        <end position="392"/>
    </location>
</feature>
<evidence type="ECO:0000256" key="4">
    <source>
        <dbReference type="ARBA" id="ARBA00023136"/>
    </source>
</evidence>
<reference evidence="8" key="1">
    <citation type="submission" date="2022-11" db="UniProtKB">
        <authorList>
            <consortium name="WormBaseParasite"/>
        </authorList>
    </citation>
    <scope>IDENTIFICATION</scope>
</reference>
<feature type="transmembrane region" description="Helical" evidence="6">
    <location>
        <begin position="129"/>
        <end position="146"/>
    </location>
</feature>
<feature type="transmembrane region" description="Helical" evidence="6">
    <location>
        <begin position="226"/>
        <end position="243"/>
    </location>
</feature>
<dbReference type="Proteomes" id="UP000887566">
    <property type="component" value="Unplaced"/>
</dbReference>
<feature type="transmembrane region" description="Helical" evidence="6">
    <location>
        <begin position="283"/>
        <end position="303"/>
    </location>
</feature>
<dbReference type="InterPro" id="IPR005829">
    <property type="entry name" value="Sugar_transporter_CS"/>
</dbReference>
<feature type="transmembrane region" description="Helical" evidence="6">
    <location>
        <begin position="152"/>
        <end position="180"/>
    </location>
</feature>
<evidence type="ECO:0000313" key="8">
    <source>
        <dbReference type="WBParaSite" id="PSAMB.scaffold10801size3825.g33647.t1"/>
    </source>
</evidence>
<feature type="transmembrane region" description="Helical" evidence="6">
    <location>
        <begin position="342"/>
        <end position="366"/>
    </location>
</feature>
<sequence length="440" mass="48880">MKFDEILTNYLGDFGAYQRKIYVLVCLPAIWCSMNMFCWTFTGADIPHRCKLDADDVDFHAHRNTTYQMNNNETDPQLQKCSRIHVATGEWQGCVDGYVFDNSEKAASAVQDWELVCDQRWVAACVQSLFYLGIFFGSLTLGYLADKVGRKLVILVGSFLITCLSIACVLSPNIIVFALFRFAHGFLEPALWQQEESAAAADEGSKKTRTYGYMDLIRSPNMRRKTLVCCYCWTIVTLIYYGISLNPSAIAGDFYVSFILTGFVEVPALILLLLLLNKLGRKFLQSGGFMLCGLAFFIIVLVPAEFEPITLILVLISKSAVTAAFCVIYLHTSEIFPTVVRGIALGLTVTCSRIGGIMSPIASMFLTDTYRGAVLTAFGAFAVVAALVTLTLPETTNKKLPETLEDGENFGKEMTLWGSAKKRNMETSKNPEEDLKMVKS</sequence>
<dbReference type="GO" id="GO:0022857">
    <property type="term" value="F:transmembrane transporter activity"/>
    <property type="evidence" value="ECO:0007669"/>
    <property type="project" value="InterPro"/>
</dbReference>
<dbReference type="AlphaFoldDB" id="A0A914UKL2"/>
<evidence type="ECO:0000256" key="6">
    <source>
        <dbReference type="SAM" id="Phobius"/>
    </source>
</evidence>
<evidence type="ECO:0000313" key="7">
    <source>
        <dbReference type="Proteomes" id="UP000887566"/>
    </source>
</evidence>
<keyword evidence="3 6" id="KW-1133">Transmembrane helix</keyword>
<comment type="subcellular location">
    <subcellularLocation>
        <location evidence="1">Membrane</location>
        <topology evidence="1">Multi-pass membrane protein</topology>
    </subcellularLocation>
</comment>
<dbReference type="Pfam" id="PF00083">
    <property type="entry name" value="Sugar_tr"/>
    <property type="match status" value="1"/>
</dbReference>
<feature type="transmembrane region" description="Helical" evidence="6">
    <location>
        <begin position="20"/>
        <end position="41"/>
    </location>
</feature>
<evidence type="ECO:0000256" key="1">
    <source>
        <dbReference type="ARBA" id="ARBA00004141"/>
    </source>
</evidence>
<keyword evidence="7" id="KW-1185">Reference proteome</keyword>
<dbReference type="SUPFAM" id="SSF103473">
    <property type="entry name" value="MFS general substrate transporter"/>
    <property type="match status" value="1"/>
</dbReference>
<dbReference type="InterPro" id="IPR036259">
    <property type="entry name" value="MFS_trans_sf"/>
</dbReference>
<feature type="transmembrane region" description="Helical" evidence="6">
    <location>
        <begin position="309"/>
        <end position="330"/>
    </location>
</feature>
<name>A0A914UKL2_9BILA</name>
<dbReference type="Gene3D" id="1.20.1250.20">
    <property type="entry name" value="MFS general substrate transporter like domains"/>
    <property type="match status" value="2"/>
</dbReference>